<reference evidence="4" key="4">
    <citation type="submission" date="2019-03" db="UniProtKB">
        <authorList>
            <consortium name="EnsemblPlants"/>
        </authorList>
    </citation>
    <scope>IDENTIFICATION</scope>
</reference>
<keyword evidence="3" id="KW-0442">Lipid degradation</keyword>
<dbReference type="EnsemblPlants" id="AET1Gv20632800.10">
    <property type="protein sequence ID" value="AET1Gv20632800.10"/>
    <property type="gene ID" value="AET1Gv20632800"/>
</dbReference>
<name>A0A452Z4R3_AEGTS</name>
<accession>A0A452Z4R3</accession>
<reference evidence="4" key="5">
    <citation type="journal article" date="2021" name="G3 (Bethesda)">
        <title>Aegilops tauschii genome assembly Aet v5.0 features greater sequence contiguity and improved annotation.</title>
        <authorList>
            <person name="Wang L."/>
            <person name="Zhu T."/>
            <person name="Rodriguez J.C."/>
            <person name="Deal K.R."/>
            <person name="Dubcovsky J."/>
            <person name="McGuire P.E."/>
            <person name="Lux T."/>
            <person name="Spannagl M."/>
            <person name="Mayer K.F.X."/>
            <person name="Baldrich P."/>
            <person name="Meyers B.C."/>
            <person name="Huo N."/>
            <person name="Gu Y.Q."/>
            <person name="Zhou H."/>
            <person name="Devos K.M."/>
            <person name="Bennetzen J.L."/>
            <person name="Unver T."/>
            <person name="Budak H."/>
            <person name="Gulick P.J."/>
            <person name="Galiba G."/>
            <person name="Kalapos B."/>
            <person name="Nelson D.R."/>
            <person name="Li P."/>
            <person name="You F.M."/>
            <person name="Luo M.C."/>
            <person name="Dvorak J."/>
        </authorList>
    </citation>
    <scope>NUCLEOTIDE SEQUENCE [LARGE SCALE GENOMIC DNA]</scope>
    <source>
        <strain evidence="4">cv. AL8/78</strain>
    </source>
</reference>
<keyword evidence="5" id="KW-1185">Reference proteome</keyword>
<dbReference type="GO" id="GO:0016042">
    <property type="term" value="P:lipid catabolic process"/>
    <property type="evidence" value="ECO:0007669"/>
    <property type="project" value="UniProtKB-KW"/>
</dbReference>
<keyword evidence="2" id="KW-0378">Hydrolase</keyword>
<dbReference type="EnsemblPlants" id="AET1Gv20632800.16">
    <property type="protein sequence ID" value="AET1Gv20632800.16"/>
    <property type="gene ID" value="AET1Gv20632800"/>
</dbReference>
<dbReference type="PANTHER" id="PTHR45648:SF13">
    <property type="entry name" value="OS02G0290900 PROTEIN"/>
    <property type="match status" value="1"/>
</dbReference>
<dbReference type="EnsemblPlants" id="AET1Gv20632800.11">
    <property type="protein sequence ID" value="AET1Gv20632800.11"/>
    <property type="gene ID" value="AET1Gv20632800"/>
</dbReference>
<dbReference type="PANTHER" id="PTHR45648">
    <property type="entry name" value="GDSL LIPASE/ACYLHYDROLASE FAMILY PROTEIN (AFU_ORTHOLOGUE AFUA_4G14700)"/>
    <property type="match status" value="1"/>
</dbReference>
<dbReference type="InterPro" id="IPR036514">
    <property type="entry name" value="SGNH_hydro_sf"/>
</dbReference>
<dbReference type="Proteomes" id="UP000015105">
    <property type="component" value="Chromosome 1D"/>
</dbReference>
<evidence type="ECO:0000313" key="4">
    <source>
        <dbReference type="EnsemblPlants" id="AET1Gv20632800.10"/>
    </source>
</evidence>
<evidence type="ECO:0000313" key="5">
    <source>
        <dbReference type="Proteomes" id="UP000015105"/>
    </source>
</evidence>
<keyword evidence="3" id="KW-0443">Lipid metabolism</keyword>
<dbReference type="InterPro" id="IPR001087">
    <property type="entry name" value="GDSL"/>
</dbReference>
<organism evidence="4 5">
    <name type="scientific">Aegilops tauschii subsp. strangulata</name>
    <name type="common">Goatgrass</name>
    <dbReference type="NCBI Taxonomy" id="200361"/>
    <lineage>
        <taxon>Eukaryota</taxon>
        <taxon>Viridiplantae</taxon>
        <taxon>Streptophyta</taxon>
        <taxon>Embryophyta</taxon>
        <taxon>Tracheophyta</taxon>
        <taxon>Spermatophyta</taxon>
        <taxon>Magnoliopsida</taxon>
        <taxon>Liliopsida</taxon>
        <taxon>Poales</taxon>
        <taxon>Poaceae</taxon>
        <taxon>BOP clade</taxon>
        <taxon>Pooideae</taxon>
        <taxon>Triticodae</taxon>
        <taxon>Triticeae</taxon>
        <taxon>Triticinae</taxon>
        <taxon>Aegilops</taxon>
    </lineage>
</organism>
<evidence type="ECO:0008006" key="6">
    <source>
        <dbReference type="Google" id="ProtNLM"/>
    </source>
</evidence>
<dbReference type="Gramene" id="AET1Gv20632800.16">
    <property type="protein sequence ID" value="AET1Gv20632800.16"/>
    <property type="gene ID" value="AET1Gv20632800"/>
</dbReference>
<reference evidence="4" key="3">
    <citation type="journal article" date="2017" name="Nature">
        <title>Genome sequence of the progenitor of the wheat D genome Aegilops tauschii.</title>
        <authorList>
            <person name="Luo M.C."/>
            <person name="Gu Y.Q."/>
            <person name="Puiu D."/>
            <person name="Wang H."/>
            <person name="Twardziok S.O."/>
            <person name="Deal K.R."/>
            <person name="Huo N."/>
            <person name="Zhu T."/>
            <person name="Wang L."/>
            <person name="Wang Y."/>
            <person name="McGuire P.E."/>
            <person name="Liu S."/>
            <person name="Long H."/>
            <person name="Ramasamy R.K."/>
            <person name="Rodriguez J.C."/>
            <person name="Van S.L."/>
            <person name="Yuan L."/>
            <person name="Wang Z."/>
            <person name="Xia Z."/>
            <person name="Xiao L."/>
            <person name="Anderson O.D."/>
            <person name="Ouyang S."/>
            <person name="Liang Y."/>
            <person name="Zimin A.V."/>
            <person name="Pertea G."/>
            <person name="Qi P."/>
            <person name="Bennetzen J.L."/>
            <person name="Dai X."/>
            <person name="Dawson M.W."/>
            <person name="Muller H.G."/>
            <person name="Kugler K."/>
            <person name="Rivarola-Duarte L."/>
            <person name="Spannagl M."/>
            <person name="Mayer K.F.X."/>
            <person name="Lu F.H."/>
            <person name="Bevan M.W."/>
            <person name="Leroy P."/>
            <person name="Li P."/>
            <person name="You F.M."/>
            <person name="Sun Q."/>
            <person name="Liu Z."/>
            <person name="Lyons E."/>
            <person name="Wicker T."/>
            <person name="Salzberg S.L."/>
            <person name="Devos K.M."/>
            <person name="Dvorak J."/>
        </authorList>
    </citation>
    <scope>NUCLEOTIDE SEQUENCE [LARGE SCALE GENOMIC DNA]</scope>
    <source>
        <strain evidence="4">cv. AL8/78</strain>
    </source>
</reference>
<dbReference type="Pfam" id="PF00657">
    <property type="entry name" value="Lipase_GDSL"/>
    <property type="match status" value="1"/>
</dbReference>
<comment type="similarity">
    <text evidence="1">Belongs to the 'GDSL' lipolytic enzyme family.</text>
</comment>
<evidence type="ECO:0000256" key="3">
    <source>
        <dbReference type="ARBA" id="ARBA00022963"/>
    </source>
</evidence>
<dbReference type="Gene3D" id="3.40.50.1110">
    <property type="entry name" value="SGNH hydrolase"/>
    <property type="match status" value="1"/>
</dbReference>
<dbReference type="Gramene" id="AET1Gv20632800.10">
    <property type="protein sequence ID" value="AET1Gv20632800.10"/>
    <property type="gene ID" value="AET1Gv20632800"/>
</dbReference>
<evidence type="ECO:0000256" key="2">
    <source>
        <dbReference type="ARBA" id="ARBA00022801"/>
    </source>
</evidence>
<protein>
    <recommendedName>
        <fullName evidence="6">GDSL esterase/lipase</fullName>
    </recommendedName>
</protein>
<dbReference type="GO" id="GO:0016788">
    <property type="term" value="F:hydrolase activity, acting on ester bonds"/>
    <property type="evidence" value="ECO:0007669"/>
    <property type="project" value="InterPro"/>
</dbReference>
<sequence>MNSWRWLLGKQLQSTCSRGRCFFCRSGARTSSTTTCDDVSGVQMHYLPWEFNQLLVNAVRQEIKNLYNINVRKVVLMGPPPVGCAPHFLSDYGSLNGECIDYINNVVIEFNYGLRYMSREFIRQYPDPVISYCDTFEGSVDILENRVRYGFLTTTDACCRLGKYDGLFICFLPQMACSGASSHVWWDEFHPTDAVNRILAENVWSGEHTKMCYPVNLQEMVKLKQ</sequence>
<reference evidence="5" key="2">
    <citation type="journal article" date="2017" name="Nat. Plants">
        <title>The Aegilops tauschii genome reveals multiple impacts of transposons.</title>
        <authorList>
            <person name="Zhao G."/>
            <person name="Zou C."/>
            <person name="Li K."/>
            <person name="Wang K."/>
            <person name="Li T."/>
            <person name="Gao L."/>
            <person name="Zhang X."/>
            <person name="Wang H."/>
            <person name="Yang Z."/>
            <person name="Liu X."/>
            <person name="Jiang W."/>
            <person name="Mao L."/>
            <person name="Kong X."/>
            <person name="Jiao Y."/>
            <person name="Jia J."/>
        </authorList>
    </citation>
    <scope>NUCLEOTIDE SEQUENCE [LARGE SCALE GENOMIC DNA]</scope>
    <source>
        <strain evidence="5">cv. AL8/78</strain>
    </source>
</reference>
<proteinExistence type="inferred from homology"/>
<dbReference type="InterPro" id="IPR051058">
    <property type="entry name" value="GDSL_Est/Lipase"/>
</dbReference>
<dbReference type="Gramene" id="AET1Gv20632800.11">
    <property type="protein sequence ID" value="AET1Gv20632800.11"/>
    <property type="gene ID" value="AET1Gv20632800"/>
</dbReference>
<reference evidence="5" key="1">
    <citation type="journal article" date="2014" name="Science">
        <title>Ancient hybridizations among the ancestral genomes of bread wheat.</title>
        <authorList>
            <consortium name="International Wheat Genome Sequencing Consortium,"/>
            <person name="Marcussen T."/>
            <person name="Sandve S.R."/>
            <person name="Heier L."/>
            <person name="Spannagl M."/>
            <person name="Pfeifer M."/>
            <person name="Jakobsen K.S."/>
            <person name="Wulff B.B."/>
            <person name="Steuernagel B."/>
            <person name="Mayer K.F."/>
            <person name="Olsen O.A."/>
        </authorList>
    </citation>
    <scope>NUCLEOTIDE SEQUENCE [LARGE SCALE GENOMIC DNA]</scope>
    <source>
        <strain evidence="5">cv. AL8/78</strain>
    </source>
</reference>
<evidence type="ECO:0000256" key="1">
    <source>
        <dbReference type="ARBA" id="ARBA00008668"/>
    </source>
</evidence>
<dbReference type="AlphaFoldDB" id="A0A452Z4R3"/>
<dbReference type="SUPFAM" id="SSF52266">
    <property type="entry name" value="SGNH hydrolase"/>
    <property type="match status" value="1"/>
</dbReference>